<feature type="transmembrane region" description="Helical" evidence="6">
    <location>
        <begin position="222"/>
        <end position="244"/>
    </location>
</feature>
<keyword evidence="8" id="KW-1185">Reference proteome</keyword>
<dbReference type="PANTHER" id="PTHR21716:SF68">
    <property type="entry name" value="TRANSPORT PROTEIN YTVI-RELATED"/>
    <property type="match status" value="1"/>
</dbReference>
<feature type="transmembrane region" description="Helical" evidence="6">
    <location>
        <begin position="7"/>
        <end position="26"/>
    </location>
</feature>
<feature type="transmembrane region" description="Helical" evidence="6">
    <location>
        <begin position="171"/>
        <end position="187"/>
    </location>
</feature>
<comment type="caution">
    <text evidence="7">The sequence shown here is derived from an EMBL/GenBank/DDBJ whole genome shotgun (WGS) entry which is preliminary data.</text>
</comment>
<keyword evidence="5 6" id="KW-0472">Membrane</keyword>
<dbReference type="NCBIfam" id="TIGR02872">
    <property type="entry name" value="spore_ytvI"/>
    <property type="match status" value="1"/>
</dbReference>
<protein>
    <submittedName>
        <fullName evidence="7">Sporulation integral membrane protein YtvI</fullName>
    </submittedName>
</protein>
<dbReference type="GO" id="GO:0016020">
    <property type="term" value="C:membrane"/>
    <property type="evidence" value="ECO:0007669"/>
    <property type="project" value="UniProtKB-SubCell"/>
</dbReference>
<dbReference type="InterPro" id="IPR002549">
    <property type="entry name" value="AI-2E-like"/>
</dbReference>
<feature type="transmembrane region" description="Helical" evidence="6">
    <location>
        <begin position="250"/>
        <end position="279"/>
    </location>
</feature>
<feature type="transmembrane region" description="Helical" evidence="6">
    <location>
        <begin position="316"/>
        <end position="338"/>
    </location>
</feature>
<accession>A0A3N5BD19</accession>
<dbReference type="InterPro" id="IPR014227">
    <property type="entry name" value="YtvI-like"/>
</dbReference>
<dbReference type="EMBL" id="RKRF01000007">
    <property type="protein sequence ID" value="RPF55373.1"/>
    <property type="molecule type" value="Genomic_DNA"/>
</dbReference>
<evidence type="ECO:0000256" key="2">
    <source>
        <dbReference type="ARBA" id="ARBA00009773"/>
    </source>
</evidence>
<proteinExistence type="inferred from homology"/>
<keyword evidence="3 6" id="KW-0812">Transmembrane</keyword>
<evidence type="ECO:0000256" key="4">
    <source>
        <dbReference type="ARBA" id="ARBA00022989"/>
    </source>
</evidence>
<evidence type="ECO:0000256" key="3">
    <source>
        <dbReference type="ARBA" id="ARBA00022692"/>
    </source>
</evidence>
<dbReference type="PANTHER" id="PTHR21716">
    <property type="entry name" value="TRANSMEMBRANE PROTEIN"/>
    <property type="match status" value="1"/>
</dbReference>
<evidence type="ECO:0000256" key="6">
    <source>
        <dbReference type="SAM" id="Phobius"/>
    </source>
</evidence>
<feature type="transmembrane region" description="Helical" evidence="6">
    <location>
        <begin position="32"/>
        <end position="49"/>
    </location>
</feature>
<dbReference type="GO" id="GO:0055085">
    <property type="term" value="P:transmembrane transport"/>
    <property type="evidence" value="ECO:0007669"/>
    <property type="project" value="TreeGrafter"/>
</dbReference>
<comment type="similarity">
    <text evidence="2">Belongs to the autoinducer-2 exporter (AI-2E) (TC 2.A.86) family.</text>
</comment>
<organism evidence="7 8">
    <name type="scientific">Aquisalibacillus elongatus</name>
    <dbReference type="NCBI Taxonomy" id="485577"/>
    <lineage>
        <taxon>Bacteria</taxon>
        <taxon>Bacillati</taxon>
        <taxon>Bacillota</taxon>
        <taxon>Bacilli</taxon>
        <taxon>Bacillales</taxon>
        <taxon>Bacillaceae</taxon>
        <taxon>Aquisalibacillus</taxon>
    </lineage>
</organism>
<dbReference type="RefSeq" id="WP_170158435.1">
    <property type="nucleotide sequence ID" value="NZ_RKRF01000007.1"/>
</dbReference>
<name>A0A3N5BD19_9BACI</name>
<evidence type="ECO:0000256" key="1">
    <source>
        <dbReference type="ARBA" id="ARBA00004141"/>
    </source>
</evidence>
<comment type="subcellular location">
    <subcellularLocation>
        <location evidence="1">Membrane</location>
        <topology evidence="1">Multi-pass membrane protein</topology>
    </subcellularLocation>
</comment>
<sequence>MAIKYQNLFKLIGWICFGILIGFLIYKHLLPFAISLMIAIAINPLVQVLEDKLNLNRRLAVISVLLLMLLSFITVITFSLVELIHLLQYLTNIMPASIDDLFKEIERISQTVIDRAYSMLTSFMDSIQPQSQVILKEMIAETVNTLKEYSQHLLINALQQTINTITNILKASYYLLFILISTFFISADGPKWLKYLDQQAPNTFRHYYITIKTSFISLIKKYALAQSMIVMITGALVFMGLTFFNINHALALASIAMFLDLIPFIGISALFLPWIIYLFFTDQYSLTIQISILYLLLIIIRNLIEPKLIGSSIGVHPLFLIIILFLFINWFGIFGVLLGPIAAVSFKALGQAGAFTAIKNYIIKPS</sequence>
<reference evidence="7 8" key="1">
    <citation type="submission" date="2018-11" db="EMBL/GenBank/DDBJ databases">
        <title>Genomic Encyclopedia of Type Strains, Phase IV (KMG-IV): sequencing the most valuable type-strain genomes for metagenomic binning, comparative biology and taxonomic classification.</title>
        <authorList>
            <person name="Goeker M."/>
        </authorList>
    </citation>
    <scope>NUCLEOTIDE SEQUENCE [LARGE SCALE GENOMIC DNA]</scope>
    <source>
        <strain evidence="7 8">DSM 18090</strain>
    </source>
</reference>
<keyword evidence="4 6" id="KW-1133">Transmembrane helix</keyword>
<dbReference type="Proteomes" id="UP000276443">
    <property type="component" value="Unassembled WGS sequence"/>
</dbReference>
<evidence type="ECO:0000256" key="5">
    <source>
        <dbReference type="ARBA" id="ARBA00023136"/>
    </source>
</evidence>
<feature type="transmembrane region" description="Helical" evidence="6">
    <location>
        <begin position="61"/>
        <end position="81"/>
    </location>
</feature>
<feature type="transmembrane region" description="Helical" evidence="6">
    <location>
        <begin position="286"/>
        <end position="304"/>
    </location>
</feature>
<dbReference type="AlphaFoldDB" id="A0A3N5BD19"/>
<evidence type="ECO:0000313" key="7">
    <source>
        <dbReference type="EMBL" id="RPF55373.1"/>
    </source>
</evidence>
<evidence type="ECO:0000313" key="8">
    <source>
        <dbReference type="Proteomes" id="UP000276443"/>
    </source>
</evidence>
<gene>
    <name evidence="7" type="ORF">EDC24_0244</name>
</gene>
<dbReference type="Pfam" id="PF01594">
    <property type="entry name" value="AI-2E_transport"/>
    <property type="match status" value="1"/>
</dbReference>